<organism evidence="2 3">
    <name type="scientific">Penicillium cosmopolitanum</name>
    <dbReference type="NCBI Taxonomy" id="1131564"/>
    <lineage>
        <taxon>Eukaryota</taxon>
        <taxon>Fungi</taxon>
        <taxon>Dikarya</taxon>
        <taxon>Ascomycota</taxon>
        <taxon>Pezizomycotina</taxon>
        <taxon>Eurotiomycetes</taxon>
        <taxon>Eurotiomycetidae</taxon>
        <taxon>Eurotiales</taxon>
        <taxon>Aspergillaceae</taxon>
        <taxon>Penicillium</taxon>
    </lineage>
</organism>
<gene>
    <name evidence="2" type="ORF">N7509_012291</name>
</gene>
<dbReference type="EMBL" id="JAPZBU010000011">
    <property type="protein sequence ID" value="KAJ5379172.1"/>
    <property type="molecule type" value="Genomic_DNA"/>
</dbReference>
<proteinExistence type="predicted"/>
<reference evidence="2" key="1">
    <citation type="submission" date="2022-12" db="EMBL/GenBank/DDBJ databases">
        <authorList>
            <person name="Petersen C."/>
        </authorList>
    </citation>
    <scope>NUCLEOTIDE SEQUENCE</scope>
    <source>
        <strain evidence="2">IBT 29677</strain>
    </source>
</reference>
<sequence length="91" mass="10744">MPNGAVCFSSQTSLENEEEKILLAQQEMLAKLAHLQKQKRLLKKRAGNFIARDYKEIAELEELERRKAEELQRLEDERLESERKERPYGDV</sequence>
<name>A0A9W9SJ76_9EURO</name>
<comment type="caution">
    <text evidence="2">The sequence shown here is derived from an EMBL/GenBank/DDBJ whole genome shotgun (WGS) entry which is preliminary data.</text>
</comment>
<evidence type="ECO:0000313" key="2">
    <source>
        <dbReference type="EMBL" id="KAJ5379172.1"/>
    </source>
</evidence>
<dbReference type="GeneID" id="81375908"/>
<dbReference type="AlphaFoldDB" id="A0A9W9SJ76"/>
<dbReference type="RefSeq" id="XP_056482958.1">
    <property type="nucleotide sequence ID" value="XM_056636928.1"/>
</dbReference>
<evidence type="ECO:0000313" key="3">
    <source>
        <dbReference type="Proteomes" id="UP001147747"/>
    </source>
</evidence>
<keyword evidence="3" id="KW-1185">Reference proteome</keyword>
<reference evidence="2" key="2">
    <citation type="journal article" date="2023" name="IMA Fungus">
        <title>Comparative genomic study of the Penicillium genus elucidates a diverse pangenome and 15 lateral gene transfer events.</title>
        <authorList>
            <person name="Petersen C."/>
            <person name="Sorensen T."/>
            <person name="Nielsen M.R."/>
            <person name="Sondergaard T.E."/>
            <person name="Sorensen J.L."/>
            <person name="Fitzpatrick D.A."/>
            <person name="Frisvad J.C."/>
            <person name="Nielsen K.L."/>
        </authorList>
    </citation>
    <scope>NUCLEOTIDE SEQUENCE</scope>
    <source>
        <strain evidence="2">IBT 29677</strain>
    </source>
</reference>
<evidence type="ECO:0000256" key="1">
    <source>
        <dbReference type="SAM" id="Coils"/>
    </source>
</evidence>
<feature type="coiled-coil region" evidence="1">
    <location>
        <begin position="25"/>
        <end position="84"/>
    </location>
</feature>
<accession>A0A9W9SJ76</accession>
<keyword evidence="1" id="KW-0175">Coiled coil</keyword>
<protein>
    <submittedName>
        <fullName evidence="2">Uncharacterized protein</fullName>
    </submittedName>
</protein>
<dbReference type="Proteomes" id="UP001147747">
    <property type="component" value="Unassembled WGS sequence"/>
</dbReference>